<dbReference type="AlphaFoldDB" id="A0A5C4NK60"/>
<evidence type="ECO:0000313" key="2">
    <source>
        <dbReference type="Proteomes" id="UP000305709"/>
    </source>
</evidence>
<proteinExistence type="predicted"/>
<dbReference type="RefSeq" id="WP_139081062.1">
    <property type="nucleotide sequence ID" value="NZ_VDFV01000006.1"/>
</dbReference>
<name>A0A5C4NK60_9RHOB</name>
<keyword evidence="2" id="KW-1185">Reference proteome</keyword>
<evidence type="ECO:0000313" key="1">
    <source>
        <dbReference type="EMBL" id="TNC72789.1"/>
    </source>
</evidence>
<comment type="caution">
    <text evidence="1">The sequence shown here is derived from an EMBL/GenBank/DDBJ whole genome shotgun (WGS) entry which is preliminary data.</text>
</comment>
<dbReference type="Proteomes" id="UP000305709">
    <property type="component" value="Unassembled WGS sequence"/>
</dbReference>
<protein>
    <recommendedName>
        <fullName evidence="3">Universal stress protein</fullName>
    </recommendedName>
</protein>
<dbReference type="EMBL" id="VDFV01000006">
    <property type="protein sequence ID" value="TNC72789.1"/>
    <property type="molecule type" value="Genomic_DNA"/>
</dbReference>
<accession>A0A5C4NK60</accession>
<sequence>MLRTVNVILTEDKRDGPALAAAVGLARRLDAHLDVICLALELMPIYAIEAAAVAYQVDRTDARKRTDGLCCKLLRRCAEVVERCR</sequence>
<evidence type="ECO:0008006" key="3">
    <source>
        <dbReference type="Google" id="ProtNLM"/>
    </source>
</evidence>
<organism evidence="1 2">
    <name type="scientific">Rubellimicrobium roseum</name>
    <dbReference type="NCBI Taxonomy" id="687525"/>
    <lineage>
        <taxon>Bacteria</taxon>
        <taxon>Pseudomonadati</taxon>
        <taxon>Pseudomonadota</taxon>
        <taxon>Alphaproteobacteria</taxon>
        <taxon>Rhodobacterales</taxon>
        <taxon>Roseobacteraceae</taxon>
        <taxon>Rubellimicrobium</taxon>
    </lineage>
</organism>
<reference evidence="1 2" key="1">
    <citation type="submission" date="2019-06" db="EMBL/GenBank/DDBJ databases">
        <authorList>
            <person name="Jiang L."/>
        </authorList>
    </citation>
    <scope>NUCLEOTIDE SEQUENCE [LARGE SCALE GENOMIC DNA]</scope>
    <source>
        <strain evidence="1 2">YIM 48858</strain>
    </source>
</reference>
<gene>
    <name evidence="1" type="ORF">FHG71_07765</name>
</gene>